<dbReference type="Proteomes" id="UP000694395">
    <property type="component" value="Chromosome 9"/>
</dbReference>
<reference evidence="2" key="1">
    <citation type="submission" date="2020-07" db="EMBL/GenBank/DDBJ databases">
        <title>A long reads based de novo assembly of the rainbow trout Arlee double haploid line genome.</title>
        <authorList>
            <person name="Gao G."/>
            <person name="Palti Y."/>
        </authorList>
    </citation>
    <scope>NUCLEOTIDE SEQUENCE [LARGE SCALE GENOMIC DNA]</scope>
</reference>
<protein>
    <recommendedName>
        <fullName evidence="1">Immunoglobulin V-set domain-containing protein</fullName>
    </recommendedName>
</protein>
<accession>A0A8C7PJ83</accession>
<dbReference type="InterPro" id="IPR013106">
    <property type="entry name" value="Ig_V-set"/>
</dbReference>
<evidence type="ECO:0000313" key="3">
    <source>
        <dbReference type="Proteomes" id="UP000694395"/>
    </source>
</evidence>
<dbReference type="Gene3D" id="2.60.40.10">
    <property type="entry name" value="Immunoglobulins"/>
    <property type="match status" value="1"/>
</dbReference>
<sequence length="167" mass="18047">IRGGVVDRVMVTQSPPSVTVTEGDTVHIQCCWNLNMTKGKVNWLKESTQIEEDSSYNGIIVHNSPCLIGISKQTAACNCSNTIISNITRKDSGTCIFKVTIEIPQLFQSVGNGTHLTVTSKNDTSNGEYQFETLTIPTLAHDTSFQPSEGEEALCPLHNCVGVCGPC</sequence>
<dbReference type="InterPro" id="IPR013783">
    <property type="entry name" value="Ig-like_fold"/>
</dbReference>
<name>A0A8C7PJ83_ONCMY</name>
<feature type="domain" description="Immunoglobulin V-set" evidence="1">
    <location>
        <begin position="13"/>
        <end position="119"/>
    </location>
</feature>
<dbReference type="GeneTree" id="ENSGT00940000177059"/>
<proteinExistence type="predicted"/>
<reference evidence="2" key="2">
    <citation type="submission" date="2025-08" db="UniProtKB">
        <authorList>
            <consortium name="Ensembl"/>
        </authorList>
    </citation>
    <scope>IDENTIFICATION</scope>
</reference>
<dbReference type="Ensembl" id="ENSOMYT00000024894.2">
    <property type="protein sequence ID" value="ENSOMYP00000022722.1"/>
    <property type="gene ID" value="ENSOMYG00000010848.2"/>
</dbReference>
<dbReference type="AlphaFoldDB" id="A0A8C7PJ83"/>
<dbReference type="InterPro" id="IPR036179">
    <property type="entry name" value="Ig-like_dom_sf"/>
</dbReference>
<organism evidence="2 3">
    <name type="scientific">Oncorhynchus mykiss</name>
    <name type="common">Rainbow trout</name>
    <name type="synonym">Salmo gairdneri</name>
    <dbReference type="NCBI Taxonomy" id="8022"/>
    <lineage>
        <taxon>Eukaryota</taxon>
        <taxon>Metazoa</taxon>
        <taxon>Chordata</taxon>
        <taxon>Craniata</taxon>
        <taxon>Vertebrata</taxon>
        <taxon>Euteleostomi</taxon>
        <taxon>Actinopterygii</taxon>
        <taxon>Neopterygii</taxon>
        <taxon>Teleostei</taxon>
        <taxon>Protacanthopterygii</taxon>
        <taxon>Salmoniformes</taxon>
        <taxon>Salmonidae</taxon>
        <taxon>Salmoninae</taxon>
        <taxon>Oncorhynchus</taxon>
    </lineage>
</organism>
<reference evidence="2" key="3">
    <citation type="submission" date="2025-09" db="UniProtKB">
        <authorList>
            <consortium name="Ensembl"/>
        </authorList>
    </citation>
    <scope>IDENTIFICATION</scope>
</reference>
<evidence type="ECO:0000313" key="2">
    <source>
        <dbReference type="Ensembl" id="ENSOMYP00000022722.1"/>
    </source>
</evidence>
<dbReference type="SUPFAM" id="SSF48726">
    <property type="entry name" value="Immunoglobulin"/>
    <property type="match status" value="1"/>
</dbReference>
<dbReference type="Pfam" id="PF07686">
    <property type="entry name" value="V-set"/>
    <property type="match status" value="1"/>
</dbReference>
<evidence type="ECO:0000259" key="1">
    <source>
        <dbReference type="Pfam" id="PF07686"/>
    </source>
</evidence>
<keyword evidence="3" id="KW-1185">Reference proteome</keyword>